<evidence type="ECO:0000313" key="2">
    <source>
        <dbReference type="Proteomes" id="UP000515908"/>
    </source>
</evidence>
<reference evidence="1 2" key="1">
    <citation type="submission" date="2020-08" db="EMBL/GenBank/DDBJ databases">
        <authorList>
            <person name="Newling K."/>
            <person name="Davey J."/>
            <person name="Forrester S."/>
        </authorList>
    </citation>
    <scope>NUCLEOTIDE SEQUENCE [LARGE SCALE GENOMIC DNA]</scope>
    <source>
        <strain evidence="2">Crithidia deanei Carvalho (ATCC PRA-265)</strain>
    </source>
</reference>
<sequence>MIENFLATSGCTGPIHFADGTTRPASQCVVEPLLCIDCPGRVAMYDKNTFKFTFYDSCQFEHNGNNNGAFHGGTAGCAAVVGGADDHGTVF</sequence>
<name>A0A7G2CPF8_9TRYP</name>
<dbReference type="Proteomes" id="UP000515908">
    <property type="component" value="Chromosome 19"/>
</dbReference>
<keyword evidence="2" id="KW-1185">Reference proteome</keyword>
<dbReference type="AlphaFoldDB" id="A0A7G2CPF8"/>
<organism evidence="1 2">
    <name type="scientific">Angomonas deanei</name>
    <dbReference type="NCBI Taxonomy" id="59799"/>
    <lineage>
        <taxon>Eukaryota</taxon>
        <taxon>Discoba</taxon>
        <taxon>Euglenozoa</taxon>
        <taxon>Kinetoplastea</taxon>
        <taxon>Metakinetoplastina</taxon>
        <taxon>Trypanosomatida</taxon>
        <taxon>Trypanosomatidae</taxon>
        <taxon>Strigomonadinae</taxon>
        <taxon>Angomonas</taxon>
    </lineage>
</organism>
<protein>
    <submittedName>
        <fullName evidence="1">Uncharacterized protein</fullName>
    </submittedName>
</protein>
<dbReference type="EMBL" id="LR877163">
    <property type="protein sequence ID" value="CAD2220987.1"/>
    <property type="molecule type" value="Genomic_DNA"/>
</dbReference>
<dbReference type="VEuPathDB" id="TriTrypDB:ADEAN_000851200"/>
<accession>A0A7G2CPF8</accession>
<gene>
    <name evidence="1" type="ORF">ADEAN_000851200</name>
</gene>
<proteinExistence type="predicted"/>
<evidence type="ECO:0000313" key="1">
    <source>
        <dbReference type="EMBL" id="CAD2220987.1"/>
    </source>
</evidence>